<keyword evidence="6" id="KW-0862">Zinc</keyword>
<keyword evidence="10" id="KW-0539">Nucleus</keyword>
<comment type="subcellular location">
    <subcellularLocation>
        <location evidence="1">Nucleus</location>
    </subcellularLocation>
</comment>
<dbReference type="STRING" id="105785.A0A2J7Q3D6"/>
<dbReference type="GO" id="GO:0005634">
    <property type="term" value="C:nucleus"/>
    <property type="evidence" value="ECO:0007669"/>
    <property type="project" value="UniProtKB-SubCell"/>
</dbReference>
<feature type="domain" description="C2H2-type" evidence="12">
    <location>
        <begin position="125"/>
        <end position="152"/>
    </location>
</feature>
<dbReference type="InParanoid" id="A0A2J7Q3D6"/>
<evidence type="ECO:0000313" key="13">
    <source>
        <dbReference type="EMBL" id="PNF23095.1"/>
    </source>
</evidence>
<evidence type="ECO:0000256" key="8">
    <source>
        <dbReference type="ARBA" id="ARBA00023125"/>
    </source>
</evidence>
<dbReference type="GO" id="GO:0010468">
    <property type="term" value="P:regulation of gene expression"/>
    <property type="evidence" value="ECO:0007669"/>
    <property type="project" value="TreeGrafter"/>
</dbReference>
<evidence type="ECO:0000256" key="7">
    <source>
        <dbReference type="ARBA" id="ARBA00023015"/>
    </source>
</evidence>
<protein>
    <recommendedName>
        <fullName evidence="12">C2H2-type domain-containing protein</fullName>
    </recommendedName>
</protein>
<evidence type="ECO:0000256" key="2">
    <source>
        <dbReference type="ARBA" id="ARBA00006991"/>
    </source>
</evidence>
<dbReference type="GO" id="GO:0008270">
    <property type="term" value="F:zinc ion binding"/>
    <property type="evidence" value="ECO:0007669"/>
    <property type="project" value="UniProtKB-KW"/>
</dbReference>
<dbReference type="InterPro" id="IPR013087">
    <property type="entry name" value="Znf_C2H2_type"/>
</dbReference>
<evidence type="ECO:0000256" key="4">
    <source>
        <dbReference type="ARBA" id="ARBA00022737"/>
    </source>
</evidence>
<proteinExistence type="inferred from homology"/>
<feature type="domain" description="C2H2-type" evidence="12">
    <location>
        <begin position="181"/>
        <end position="208"/>
    </location>
</feature>
<reference evidence="13 14" key="1">
    <citation type="submission" date="2017-12" db="EMBL/GenBank/DDBJ databases">
        <title>Hemimetabolous genomes reveal molecular basis of termite eusociality.</title>
        <authorList>
            <person name="Harrison M.C."/>
            <person name="Jongepier E."/>
            <person name="Robertson H.M."/>
            <person name="Arning N."/>
            <person name="Bitard-Feildel T."/>
            <person name="Chao H."/>
            <person name="Childers C.P."/>
            <person name="Dinh H."/>
            <person name="Doddapaneni H."/>
            <person name="Dugan S."/>
            <person name="Gowin J."/>
            <person name="Greiner C."/>
            <person name="Han Y."/>
            <person name="Hu H."/>
            <person name="Hughes D.S.T."/>
            <person name="Huylmans A.-K."/>
            <person name="Kemena C."/>
            <person name="Kremer L.P.M."/>
            <person name="Lee S.L."/>
            <person name="Lopez-Ezquerra A."/>
            <person name="Mallet L."/>
            <person name="Monroy-Kuhn J.M."/>
            <person name="Moser A."/>
            <person name="Murali S.C."/>
            <person name="Muzny D.M."/>
            <person name="Otani S."/>
            <person name="Piulachs M.-D."/>
            <person name="Poelchau M."/>
            <person name="Qu J."/>
            <person name="Schaub F."/>
            <person name="Wada-Katsumata A."/>
            <person name="Worley K.C."/>
            <person name="Xie Q."/>
            <person name="Ylla G."/>
            <person name="Poulsen M."/>
            <person name="Gibbs R.A."/>
            <person name="Schal C."/>
            <person name="Richards S."/>
            <person name="Belles X."/>
            <person name="Korb J."/>
            <person name="Bornberg-Bauer E."/>
        </authorList>
    </citation>
    <scope>NUCLEOTIDE SEQUENCE [LARGE SCALE GENOMIC DNA]</scope>
    <source>
        <tissue evidence="13">Whole body</tissue>
    </source>
</reference>
<keyword evidence="14" id="KW-1185">Reference proteome</keyword>
<gene>
    <name evidence="13" type="ORF">B7P43_G09136</name>
</gene>
<keyword evidence="4" id="KW-0677">Repeat</keyword>
<evidence type="ECO:0000256" key="6">
    <source>
        <dbReference type="ARBA" id="ARBA00022833"/>
    </source>
</evidence>
<organism evidence="13 14">
    <name type="scientific">Cryptotermes secundus</name>
    <dbReference type="NCBI Taxonomy" id="105785"/>
    <lineage>
        <taxon>Eukaryota</taxon>
        <taxon>Metazoa</taxon>
        <taxon>Ecdysozoa</taxon>
        <taxon>Arthropoda</taxon>
        <taxon>Hexapoda</taxon>
        <taxon>Insecta</taxon>
        <taxon>Pterygota</taxon>
        <taxon>Neoptera</taxon>
        <taxon>Polyneoptera</taxon>
        <taxon>Dictyoptera</taxon>
        <taxon>Blattodea</taxon>
        <taxon>Blattoidea</taxon>
        <taxon>Termitoidae</taxon>
        <taxon>Kalotermitidae</taxon>
        <taxon>Cryptotermitinae</taxon>
        <taxon>Cryptotermes</taxon>
    </lineage>
</organism>
<dbReference type="InterPro" id="IPR050331">
    <property type="entry name" value="Zinc_finger"/>
</dbReference>
<evidence type="ECO:0000256" key="11">
    <source>
        <dbReference type="PROSITE-ProRule" id="PRU00042"/>
    </source>
</evidence>
<accession>A0A2J7Q3D6</accession>
<dbReference type="PROSITE" id="PS00028">
    <property type="entry name" value="ZINC_FINGER_C2H2_1"/>
    <property type="match status" value="3"/>
</dbReference>
<feature type="domain" description="C2H2-type" evidence="12">
    <location>
        <begin position="153"/>
        <end position="180"/>
    </location>
</feature>
<dbReference type="PROSITE" id="PS50157">
    <property type="entry name" value="ZINC_FINGER_C2H2_2"/>
    <property type="match status" value="3"/>
</dbReference>
<evidence type="ECO:0000313" key="14">
    <source>
        <dbReference type="Proteomes" id="UP000235965"/>
    </source>
</evidence>
<dbReference type="SMART" id="SM00355">
    <property type="entry name" value="ZnF_C2H2"/>
    <property type="match status" value="3"/>
</dbReference>
<comment type="caution">
    <text evidence="13">The sequence shown here is derived from an EMBL/GenBank/DDBJ whole genome shotgun (WGS) entry which is preliminary data.</text>
</comment>
<evidence type="ECO:0000259" key="12">
    <source>
        <dbReference type="PROSITE" id="PS50157"/>
    </source>
</evidence>
<dbReference type="GO" id="GO:0003677">
    <property type="term" value="F:DNA binding"/>
    <property type="evidence" value="ECO:0007669"/>
    <property type="project" value="UniProtKB-KW"/>
</dbReference>
<dbReference type="Pfam" id="PF00096">
    <property type="entry name" value="zf-C2H2"/>
    <property type="match status" value="3"/>
</dbReference>
<dbReference type="InterPro" id="IPR036236">
    <property type="entry name" value="Znf_C2H2_sf"/>
</dbReference>
<sequence length="223" mass="25516">MAVNFQEIKFIQLFLIKDKDVTFTGDSTFLQTYTLDVNAGHITQDSRNMLSRGIRLSSNSDEKNCEHVSSSLQQLFKCPMCEKIVFENGNSATEAPRHCSECIKKFNMRHFLESQDDSVISNKPCKCTTCGKAFRYMSSLNRHLVVHSGEKRYTCPVCSKAFTQQAHLKTHASMHTGEKPFRCPVCNLAFSRKGNLKRHLQVHKGVKFYECDACKPRQVHRNN</sequence>
<keyword evidence="9" id="KW-0804">Transcription</keyword>
<evidence type="ECO:0000256" key="3">
    <source>
        <dbReference type="ARBA" id="ARBA00022723"/>
    </source>
</evidence>
<dbReference type="FunFam" id="3.30.160.60:FF:001498">
    <property type="entry name" value="Zinc finger protein 404"/>
    <property type="match status" value="1"/>
</dbReference>
<evidence type="ECO:0000256" key="5">
    <source>
        <dbReference type="ARBA" id="ARBA00022771"/>
    </source>
</evidence>
<dbReference type="EMBL" id="NEVH01019068">
    <property type="protein sequence ID" value="PNF23095.1"/>
    <property type="molecule type" value="Genomic_DNA"/>
</dbReference>
<keyword evidence="5 11" id="KW-0863">Zinc-finger</keyword>
<keyword evidence="3" id="KW-0479">Metal-binding</keyword>
<dbReference type="AlphaFoldDB" id="A0A2J7Q3D6"/>
<evidence type="ECO:0000256" key="9">
    <source>
        <dbReference type="ARBA" id="ARBA00023163"/>
    </source>
</evidence>
<comment type="similarity">
    <text evidence="2">Belongs to the krueppel C2H2-type zinc-finger protein family.</text>
</comment>
<evidence type="ECO:0000256" key="1">
    <source>
        <dbReference type="ARBA" id="ARBA00004123"/>
    </source>
</evidence>
<keyword evidence="7" id="KW-0805">Transcription regulation</keyword>
<dbReference type="PANTHER" id="PTHR16515">
    <property type="entry name" value="PR DOMAIN ZINC FINGER PROTEIN"/>
    <property type="match status" value="1"/>
</dbReference>
<dbReference type="PANTHER" id="PTHR16515:SF49">
    <property type="entry name" value="GASTRULA ZINC FINGER PROTEIN XLCGF49.1-LIKE-RELATED"/>
    <property type="match status" value="1"/>
</dbReference>
<dbReference type="Proteomes" id="UP000235965">
    <property type="component" value="Unassembled WGS sequence"/>
</dbReference>
<evidence type="ECO:0000256" key="10">
    <source>
        <dbReference type="ARBA" id="ARBA00023242"/>
    </source>
</evidence>
<keyword evidence="8" id="KW-0238">DNA-binding</keyword>
<dbReference type="FunFam" id="3.30.160.60:FF:000260">
    <property type="entry name" value="Spalt-like transcription factor 1"/>
    <property type="match status" value="1"/>
</dbReference>
<name>A0A2J7Q3D6_9NEOP</name>
<dbReference type="Gene3D" id="3.30.160.60">
    <property type="entry name" value="Classic Zinc Finger"/>
    <property type="match status" value="3"/>
</dbReference>
<dbReference type="FunFam" id="3.30.160.60:FF:000770">
    <property type="entry name" value="zinc finger protein 16"/>
    <property type="match status" value="1"/>
</dbReference>
<dbReference type="OrthoDB" id="10014897at2759"/>
<dbReference type="SUPFAM" id="SSF57667">
    <property type="entry name" value="beta-beta-alpha zinc fingers"/>
    <property type="match status" value="2"/>
</dbReference>